<protein>
    <submittedName>
        <fullName evidence="3">Uncharacterized protein</fullName>
    </submittedName>
</protein>
<evidence type="ECO:0000256" key="2">
    <source>
        <dbReference type="SAM" id="Phobius"/>
    </source>
</evidence>
<accession>A0A6A5ZKW8</accession>
<feature type="region of interest" description="Disordered" evidence="1">
    <location>
        <begin position="404"/>
        <end position="438"/>
    </location>
</feature>
<keyword evidence="2" id="KW-0812">Transmembrane</keyword>
<proteinExistence type="predicted"/>
<keyword evidence="2" id="KW-1133">Transmembrane helix</keyword>
<feature type="compositionally biased region" description="Low complexity" evidence="1">
    <location>
        <begin position="510"/>
        <end position="524"/>
    </location>
</feature>
<gene>
    <name evidence="3" type="ORF">BDV96DRAFT_485955</name>
</gene>
<dbReference type="Proteomes" id="UP000799770">
    <property type="component" value="Unassembled WGS sequence"/>
</dbReference>
<feature type="region of interest" description="Disordered" evidence="1">
    <location>
        <begin position="227"/>
        <end position="281"/>
    </location>
</feature>
<name>A0A6A5ZKW8_9PLEO</name>
<evidence type="ECO:0000313" key="4">
    <source>
        <dbReference type="Proteomes" id="UP000799770"/>
    </source>
</evidence>
<feature type="compositionally biased region" description="Low complexity" evidence="1">
    <location>
        <begin position="408"/>
        <end position="426"/>
    </location>
</feature>
<feature type="compositionally biased region" description="Low complexity" evidence="1">
    <location>
        <begin position="230"/>
        <end position="267"/>
    </location>
</feature>
<dbReference type="OrthoDB" id="21589at2759"/>
<feature type="region of interest" description="Disordered" evidence="1">
    <location>
        <begin position="485"/>
        <end position="559"/>
    </location>
</feature>
<feature type="transmembrane region" description="Helical" evidence="2">
    <location>
        <begin position="365"/>
        <end position="386"/>
    </location>
</feature>
<dbReference type="EMBL" id="ML977314">
    <property type="protein sequence ID" value="KAF2120300.1"/>
    <property type="molecule type" value="Genomic_DNA"/>
</dbReference>
<evidence type="ECO:0000256" key="1">
    <source>
        <dbReference type="SAM" id="MobiDB-lite"/>
    </source>
</evidence>
<feature type="transmembrane region" description="Helical" evidence="2">
    <location>
        <begin position="339"/>
        <end position="359"/>
    </location>
</feature>
<keyword evidence="2" id="KW-0472">Membrane</keyword>
<dbReference type="AlphaFoldDB" id="A0A6A5ZKW8"/>
<organism evidence="3 4">
    <name type="scientific">Lophiotrema nucula</name>
    <dbReference type="NCBI Taxonomy" id="690887"/>
    <lineage>
        <taxon>Eukaryota</taxon>
        <taxon>Fungi</taxon>
        <taxon>Dikarya</taxon>
        <taxon>Ascomycota</taxon>
        <taxon>Pezizomycotina</taxon>
        <taxon>Dothideomycetes</taxon>
        <taxon>Pleosporomycetidae</taxon>
        <taxon>Pleosporales</taxon>
        <taxon>Lophiotremataceae</taxon>
        <taxon>Lophiotrema</taxon>
    </lineage>
</organism>
<reference evidence="3" key="1">
    <citation type="journal article" date="2020" name="Stud. Mycol.">
        <title>101 Dothideomycetes genomes: a test case for predicting lifestyles and emergence of pathogens.</title>
        <authorList>
            <person name="Haridas S."/>
            <person name="Albert R."/>
            <person name="Binder M."/>
            <person name="Bloem J."/>
            <person name="Labutti K."/>
            <person name="Salamov A."/>
            <person name="Andreopoulos B."/>
            <person name="Baker S."/>
            <person name="Barry K."/>
            <person name="Bills G."/>
            <person name="Bluhm B."/>
            <person name="Cannon C."/>
            <person name="Castanera R."/>
            <person name="Culley D."/>
            <person name="Daum C."/>
            <person name="Ezra D."/>
            <person name="Gonzalez J."/>
            <person name="Henrissat B."/>
            <person name="Kuo A."/>
            <person name="Liang C."/>
            <person name="Lipzen A."/>
            <person name="Lutzoni F."/>
            <person name="Magnuson J."/>
            <person name="Mondo S."/>
            <person name="Nolan M."/>
            <person name="Ohm R."/>
            <person name="Pangilinan J."/>
            <person name="Park H.-J."/>
            <person name="Ramirez L."/>
            <person name="Alfaro M."/>
            <person name="Sun H."/>
            <person name="Tritt A."/>
            <person name="Yoshinaga Y."/>
            <person name="Zwiers L.-H."/>
            <person name="Turgeon B."/>
            <person name="Goodwin S."/>
            <person name="Spatafora J."/>
            <person name="Crous P."/>
            <person name="Grigoriev I."/>
        </authorList>
    </citation>
    <scope>NUCLEOTIDE SEQUENCE</scope>
    <source>
        <strain evidence="3">CBS 627.86</strain>
    </source>
</reference>
<feature type="region of interest" description="Disordered" evidence="1">
    <location>
        <begin position="306"/>
        <end position="332"/>
    </location>
</feature>
<feature type="compositionally biased region" description="Basic and acidic residues" evidence="1">
    <location>
        <begin position="486"/>
        <end position="509"/>
    </location>
</feature>
<feature type="compositionally biased region" description="Polar residues" evidence="1">
    <location>
        <begin position="1"/>
        <end position="33"/>
    </location>
</feature>
<evidence type="ECO:0000313" key="3">
    <source>
        <dbReference type="EMBL" id="KAF2120300.1"/>
    </source>
</evidence>
<sequence>MANGLPQNSGQRIPTPNQQSRGGTPAPENSGQPSPAGARPVNVPVPPGSPFNFPPGTTRIIRHEAIGPNGERYTTTINNTTITIPAGPHQQPILPRPFPHPPHIPGPIRPPGQVGDNVDQLLGRVRNGLLAARQEMDNVRVLFQGPGGQPMGRSSMASVNPPTWRIEQIRQHVRNLGRNLDQVQQGLASILAEPSLAQNPDVLSLQAAANELRAHAEHLNASLDELQGASSAEPTPPTTNTSSGSVPSTSPQEAQASTTQAPSQQTARIPPATSPGPELFLLSSPQGPVGVLFDQRGTYTTAPLQTAAGAQPQQDQQAPPNQNQNQNQAQNPAAEQDRLAIIAGHMWLFFKLAFFVYIFAGGDGWYRPIMMGIVAAIVYLAQLGIFENQFNRIRQHFEALLPMPERPGQNQAQAQGAGGQAQAQQQRLEPDRNLTPEQAAQRIIQQQQENHPLGWIRQHTRTVERAFALFVASLWPGLGERMVQAQEEREREERRAEEERQRQEEERQQQEAQQAEQKAEASASEESKEQDPSATEGVPRSSKGKEKAEVAPEDGPSSS</sequence>
<feature type="region of interest" description="Disordered" evidence="1">
    <location>
        <begin position="1"/>
        <end position="50"/>
    </location>
</feature>
<keyword evidence="4" id="KW-1185">Reference proteome</keyword>